<dbReference type="GO" id="GO:0003676">
    <property type="term" value="F:nucleic acid binding"/>
    <property type="evidence" value="ECO:0007669"/>
    <property type="project" value="InterPro"/>
</dbReference>
<feature type="domain" description="Integrase catalytic" evidence="1">
    <location>
        <begin position="136"/>
        <end position="302"/>
    </location>
</feature>
<accession>A0A4Y4EZ46</accession>
<keyword evidence="3" id="KW-1185">Reference proteome</keyword>
<organism evidence="2 3">
    <name type="scientific">Halomonas halmophila</name>
    <dbReference type="NCBI Taxonomy" id="252"/>
    <lineage>
        <taxon>Bacteria</taxon>
        <taxon>Pseudomonadati</taxon>
        <taxon>Pseudomonadota</taxon>
        <taxon>Gammaproteobacteria</taxon>
        <taxon>Oceanospirillales</taxon>
        <taxon>Halomonadaceae</taxon>
        <taxon>Halomonas</taxon>
    </lineage>
</organism>
<dbReference type="AlphaFoldDB" id="A0A4Y4EZ46"/>
<comment type="caution">
    <text evidence="2">The sequence shown here is derived from an EMBL/GenBank/DDBJ whole genome shotgun (WGS) entry which is preliminary data.</text>
</comment>
<protein>
    <submittedName>
        <fullName evidence="2">Transposase</fullName>
    </submittedName>
</protein>
<dbReference type="InterPro" id="IPR012337">
    <property type="entry name" value="RNaseH-like_sf"/>
</dbReference>
<reference evidence="2 3" key="1">
    <citation type="submission" date="2019-06" db="EMBL/GenBank/DDBJ databases">
        <title>Whole genome shotgun sequence of Halomonas halmophila NBRC 15537.</title>
        <authorList>
            <person name="Hosoyama A."/>
            <person name="Uohara A."/>
            <person name="Ohji S."/>
            <person name="Ichikawa N."/>
        </authorList>
    </citation>
    <scope>NUCLEOTIDE SEQUENCE [LARGE SCALE GENOMIC DNA]</scope>
    <source>
        <strain evidence="2 3">NBRC 15537</strain>
    </source>
</reference>
<name>A0A4Y4EZ46_9GAMM</name>
<dbReference type="InterPro" id="IPR036397">
    <property type="entry name" value="RNaseH_sf"/>
</dbReference>
<dbReference type="InterPro" id="IPR001584">
    <property type="entry name" value="Integrase_cat-core"/>
</dbReference>
<evidence type="ECO:0000259" key="1">
    <source>
        <dbReference type="PROSITE" id="PS50994"/>
    </source>
</evidence>
<evidence type="ECO:0000313" key="3">
    <source>
        <dbReference type="Proteomes" id="UP000319812"/>
    </source>
</evidence>
<gene>
    <name evidence="2" type="primary">tnpA</name>
    <name evidence="2" type="ORF">HHA01_06020</name>
</gene>
<dbReference type="NCBIfam" id="NF033516">
    <property type="entry name" value="transpos_IS3"/>
    <property type="match status" value="1"/>
</dbReference>
<dbReference type="Pfam" id="PF00665">
    <property type="entry name" value="rve"/>
    <property type="match status" value="1"/>
</dbReference>
<sequence length="357" mass="40900">MISGPDRQHAVELIDEARANGARLAPACRMLGLTARTYQRWTRGSILREDQRPFAERPVPANALTPAEEQDVLDVCHRPAFDGLPPDQIVVRLLDEENRHLASVSTFYRILRRHHEVVHRGRARAPKHHARPTTYRASAPNQTWSWDCTWLGGPIKGQHYYLVMILDIFTRKVVGWEVFLSESAHNSRTVLERAVLAEQVVNQPLVLHADNGSPFKGATLQEKLRNLEITPSYSRPRVSNDNPYSEAAFRTCKYRPDYPVSGFASIEKARQWVQSFVNWYNHEHRHSGIRFVTPAQRHAGEDKAILRKRHALYQAARRNNPARWSGKTRNWSPIKVVTLNPEREATTPQTCRKPTAA</sequence>
<dbReference type="InterPro" id="IPR048020">
    <property type="entry name" value="Transpos_IS3"/>
</dbReference>
<dbReference type="PANTHER" id="PTHR46889">
    <property type="entry name" value="TRANSPOSASE INSF FOR INSERTION SEQUENCE IS3B-RELATED"/>
    <property type="match status" value="1"/>
</dbReference>
<dbReference type="Proteomes" id="UP000319812">
    <property type="component" value="Unassembled WGS sequence"/>
</dbReference>
<evidence type="ECO:0000313" key="2">
    <source>
        <dbReference type="EMBL" id="GED21625.1"/>
    </source>
</evidence>
<proteinExistence type="predicted"/>
<dbReference type="GO" id="GO:0015074">
    <property type="term" value="P:DNA integration"/>
    <property type="evidence" value="ECO:0007669"/>
    <property type="project" value="InterPro"/>
</dbReference>
<dbReference type="PANTHER" id="PTHR46889:SF4">
    <property type="entry name" value="TRANSPOSASE INSO FOR INSERTION SEQUENCE ELEMENT IS911B-RELATED"/>
    <property type="match status" value="1"/>
</dbReference>
<dbReference type="EMBL" id="BJOC01000011">
    <property type="protein sequence ID" value="GED21625.1"/>
    <property type="molecule type" value="Genomic_DNA"/>
</dbReference>
<dbReference type="InterPro" id="IPR050900">
    <property type="entry name" value="Transposase_IS3/IS150/IS904"/>
</dbReference>
<dbReference type="SUPFAM" id="SSF53098">
    <property type="entry name" value="Ribonuclease H-like"/>
    <property type="match status" value="1"/>
</dbReference>
<dbReference type="PROSITE" id="PS50994">
    <property type="entry name" value="INTEGRASE"/>
    <property type="match status" value="1"/>
</dbReference>
<dbReference type="Gene3D" id="3.30.420.10">
    <property type="entry name" value="Ribonuclease H-like superfamily/Ribonuclease H"/>
    <property type="match status" value="1"/>
</dbReference>